<keyword evidence="6" id="KW-0067">ATP-binding</keyword>
<dbReference type="eggNOG" id="COG0061">
    <property type="taxonomic scope" value="Bacteria"/>
</dbReference>
<evidence type="ECO:0000256" key="2">
    <source>
        <dbReference type="ARBA" id="ARBA00022777"/>
    </source>
</evidence>
<feature type="binding site" evidence="6">
    <location>
        <begin position="180"/>
        <end position="185"/>
    </location>
    <ligand>
        <name>NAD(+)</name>
        <dbReference type="ChEBI" id="CHEBI:57540"/>
    </ligand>
</feature>
<keyword evidence="6" id="KW-0547">Nucleotide-binding</keyword>
<feature type="binding site" evidence="6">
    <location>
        <position position="167"/>
    </location>
    <ligand>
        <name>NAD(+)</name>
        <dbReference type="ChEBI" id="CHEBI:57540"/>
    </ligand>
</feature>
<evidence type="ECO:0000256" key="3">
    <source>
        <dbReference type="ARBA" id="ARBA00022857"/>
    </source>
</evidence>
<dbReference type="GO" id="GO:0019674">
    <property type="term" value="P:NAD+ metabolic process"/>
    <property type="evidence" value="ECO:0007669"/>
    <property type="project" value="InterPro"/>
</dbReference>
<keyword evidence="8" id="KW-1185">Reference proteome</keyword>
<dbReference type="InterPro" id="IPR002504">
    <property type="entry name" value="NADK"/>
</dbReference>
<dbReference type="PANTHER" id="PTHR20275">
    <property type="entry name" value="NAD KINASE"/>
    <property type="match status" value="1"/>
</dbReference>
<dbReference type="STRING" id="1121439.dsat_2316"/>
<feature type="active site" description="Proton acceptor" evidence="6">
    <location>
        <position position="65"/>
    </location>
</feature>
<feature type="binding site" evidence="6">
    <location>
        <position position="150"/>
    </location>
    <ligand>
        <name>NAD(+)</name>
        <dbReference type="ChEBI" id="CHEBI:57540"/>
    </ligand>
</feature>
<feature type="binding site" evidence="6">
    <location>
        <position position="169"/>
    </location>
    <ligand>
        <name>NAD(+)</name>
        <dbReference type="ChEBI" id="CHEBI:57540"/>
    </ligand>
</feature>
<dbReference type="Gene3D" id="2.60.200.30">
    <property type="entry name" value="Probable inorganic polyphosphate/atp-NAD kinase, domain 2"/>
    <property type="match status" value="1"/>
</dbReference>
<dbReference type="GO" id="GO:0006741">
    <property type="term" value="P:NADP+ biosynthetic process"/>
    <property type="evidence" value="ECO:0007669"/>
    <property type="project" value="UniProtKB-UniRule"/>
</dbReference>
<comment type="caution">
    <text evidence="6">Lacks conserved residue(s) required for the propagation of feature annotation.</text>
</comment>
<organism evidence="7 8">
    <name type="scientific">Alkalidesulfovibrio alkalitolerans DSM 16529</name>
    <dbReference type="NCBI Taxonomy" id="1121439"/>
    <lineage>
        <taxon>Bacteria</taxon>
        <taxon>Pseudomonadati</taxon>
        <taxon>Thermodesulfobacteriota</taxon>
        <taxon>Desulfovibrionia</taxon>
        <taxon>Desulfovibrionales</taxon>
        <taxon>Desulfovibrionaceae</taxon>
        <taxon>Alkalidesulfovibrio</taxon>
    </lineage>
</organism>
<dbReference type="GO" id="GO:0005524">
    <property type="term" value="F:ATP binding"/>
    <property type="evidence" value="ECO:0007669"/>
    <property type="project" value="UniProtKB-KW"/>
</dbReference>
<evidence type="ECO:0000256" key="6">
    <source>
        <dbReference type="HAMAP-Rule" id="MF_00361"/>
    </source>
</evidence>
<reference evidence="7 8" key="1">
    <citation type="journal article" date="2013" name="Genome Announc.">
        <title>Draft genome sequences for three mercury-methylating, sulfate-reducing bacteria.</title>
        <authorList>
            <person name="Brown S.D."/>
            <person name="Hurt R.A.Jr."/>
            <person name="Gilmour C.C."/>
            <person name="Elias D.A."/>
        </authorList>
    </citation>
    <scope>NUCLEOTIDE SEQUENCE [LARGE SCALE GENOMIC DNA]</scope>
    <source>
        <strain evidence="7 8">DSM 16529</strain>
    </source>
</reference>
<dbReference type="SUPFAM" id="SSF111331">
    <property type="entry name" value="NAD kinase/diacylglycerol kinase-like"/>
    <property type="match status" value="1"/>
</dbReference>
<dbReference type="Proteomes" id="UP000014975">
    <property type="component" value="Unassembled WGS sequence"/>
</dbReference>
<keyword evidence="3 6" id="KW-0521">NADP</keyword>
<comment type="function">
    <text evidence="6">Involved in the regulation of the intracellular balance of NAD and NADP, and is a key enzyme in the biosynthesis of NADP. Catalyzes specifically the phosphorylation on 2'-hydroxyl of the adenosine moiety of NAD to yield NADP.</text>
</comment>
<proteinExistence type="inferred from homology"/>
<comment type="similarity">
    <text evidence="6">Belongs to the NAD kinase family.</text>
</comment>
<keyword evidence="4 6" id="KW-0520">NAD</keyword>
<name>S7URL3_9BACT</name>
<comment type="subcellular location">
    <subcellularLocation>
        <location evidence="6">Cytoplasm</location>
    </subcellularLocation>
</comment>
<dbReference type="GO" id="GO:0046872">
    <property type="term" value="F:metal ion binding"/>
    <property type="evidence" value="ECO:0007669"/>
    <property type="project" value="UniProtKB-UniRule"/>
</dbReference>
<evidence type="ECO:0000256" key="5">
    <source>
        <dbReference type="ARBA" id="ARBA00047925"/>
    </source>
</evidence>
<dbReference type="Pfam" id="PF01513">
    <property type="entry name" value="NAD_kinase"/>
    <property type="match status" value="1"/>
</dbReference>
<dbReference type="HAMAP" id="MF_00361">
    <property type="entry name" value="NAD_kinase"/>
    <property type="match status" value="1"/>
</dbReference>
<dbReference type="GO" id="GO:0003951">
    <property type="term" value="F:NAD+ kinase activity"/>
    <property type="evidence" value="ECO:0007669"/>
    <property type="project" value="UniProtKB-UniRule"/>
</dbReference>
<evidence type="ECO:0000256" key="4">
    <source>
        <dbReference type="ARBA" id="ARBA00023027"/>
    </source>
</evidence>
<dbReference type="Gene3D" id="3.40.50.10330">
    <property type="entry name" value="Probable inorganic polyphosphate/atp-NAD kinase, domain 1"/>
    <property type="match status" value="1"/>
</dbReference>
<comment type="caution">
    <text evidence="7">The sequence shown here is derived from an EMBL/GenBank/DDBJ whole genome shotgun (WGS) entry which is preliminary data.</text>
</comment>
<dbReference type="GO" id="GO:0051287">
    <property type="term" value="F:NAD binding"/>
    <property type="evidence" value="ECO:0007669"/>
    <property type="project" value="UniProtKB-ARBA"/>
</dbReference>
<dbReference type="EC" id="2.7.1.23" evidence="6"/>
<comment type="cofactor">
    <cofactor evidence="6">
        <name>a divalent metal cation</name>
        <dbReference type="ChEBI" id="CHEBI:60240"/>
    </cofactor>
</comment>
<dbReference type="InterPro" id="IPR016064">
    <property type="entry name" value="NAD/diacylglycerol_kinase_sf"/>
</dbReference>
<dbReference type="AlphaFoldDB" id="S7URL3"/>
<dbReference type="InterPro" id="IPR017438">
    <property type="entry name" value="ATP-NAD_kinase_N"/>
</dbReference>
<dbReference type="Pfam" id="PF20143">
    <property type="entry name" value="NAD_kinase_C"/>
    <property type="match status" value="1"/>
</dbReference>
<dbReference type="OrthoDB" id="9774737at2"/>
<dbReference type="PANTHER" id="PTHR20275:SF0">
    <property type="entry name" value="NAD KINASE"/>
    <property type="match status" value="1"/>
</dbReference>
<feature type="binding site" evidence="6">
    <location>
        <begin position="139"/>
        <end position="140"/>
    </location>
    <ligand>
        <name>NAD(+)</name>
        <dbReference type="ChEBI" id="CHEBI:57540"/>
    </ligand>
</feature>
<dbReference type="GO" id="GO:0005737">
    <property type="term" value="C:cytoplasm"/>
    <property type="evidence" value="ECO:0007669"/>
    <property type="project" value="UniProtKB-SubCell"/>
</dbReference>
<evidence type="ECO:0000313" key="8">
    <source>
        <dbReference type="Proteomes" id="UP000014975"/>
    </source>
</evidence>
<dbReference type="PATRIC" id="fig|1121439.3.peg.708"/>
<keyword evidence="1 6" id="KW-0808">Transferase</keyword>
<feature type="binding site" evidence="6">
    <location>
        <position position="239"/>
    </location>
    <ligand>
        <name>NAD(+)</name>
        <dbReference type="ChEBI" id="CHEBI:57540"/>
    </ligand>
</feature>
<feature type="binding site" evidence="6">
    <location>
        <begin position="65"/>
        <end position="66"/>
    </location>
    <ligand>
        <name>NAD(+)</name>
        <dbReference type="ChEBI" id="CHEBI:57540"/>
    </ligand>
</feature>
<evidence type="ECO:0000313" key="7">
    <source>
        <dbReference type="EMBL" id="EPR34953.1"/>
    </source>
</evidence>
<protein>
    <recommendedName>
        <fullName evidence="6">NAD kinase</fullName>
        <ecNumber evidence="6">2.7.1.23</ecNumber>
    </recommendedName>
    <alternativeName>
        <fullName evidence="6">ATP-dependent NAD kinase</fullName>
    </alternativeName>
</protein>
<dbReference type="RefSeq" id="WP_020886202.1">
    <property type="nucleotide sequence ID" value="NZ_ATHI01000005.1"/>
</dbReference>
<evidence type="ECO:0000256" key="1">
    <source>
        <dbReference type="ARBA" id="ARBA00022679"/>
    </source>
</evidence>
<keyword evidence="2 6" id="KW-0418">Kinase</keyword>
<dbReference type="InterPro" id="IPR017437">
    <property type="entry name" value="ATP-NAD_kinase_PpnK-typ_C"/>
</dbReference>
<accession>S7URL3</accession>
<comment type="catalytic activity">
    <reaction evidence="5 6">
        <text>NAD(+) + ATP = ADP + NADP(+) + H(+)</text>
        <dbReference type="Rhea" id="RHEA:18629"/>
        <dbReference type="ChEBI" id="CHEBI:15378"/>
        <dbReference type="ChEBI" id="CHEBI:30616"/>
        <dbReference type="ChEBI" id="CHEBI:57540"/>
        <dbReference type="ChEBI" id="CHEBI:58349"/>
        <dbReference type="ChEBI" id="CHEBI:456216"/>
        <dbReference type="EC" id="2.7.1.23"/>
    </reaction>
</comment>
<keyword evidence="6" id="KW-0963">Cytoplasm</keyword>
<dbReference type="EMBL" id="ATHI01000005">
    <property type="protein sequence ID" value="EPR34953.1"/>
    <property type="molecule type" value="Genomic_DNA"/>
</dbReference>
<gene>
    <name evidence="6" type="primary">nadK</name>
    <name evidence="7" type="ORF">dsat_2316</name>
</gene>
<sequence>MSPATRRIVLVVRDRPQAHDLAEEIASWCAGRGVVADRHVHDRSGFIFPPGALDGAELVLVLGGDGTFLSVARAALGSGVPLLGLNMGRVGFLTEMRPEFWPMALDTALNGAARVEERLAFVYHIERDGKTLHSGRAVNDLVVGRGRMARLVRLSLTYGGEHVSTLRADGLILSTPTGSTAYSVSAGGPLVHPGVDAFCVTPICPFRNYFKALVLPAEKPLSVVNEDHSCEVFLTEDGQDSLQLAPGDRLEVRRAPRGMTLLRLDRQGYFQTLVDKGFLTELPV</sequence>